<sequence length="535" mass="59123">MAETLRGRVRQVTKTEQEWLASDVVLLEGEIGIASDTQVIKVGDGQKKWKDLKSHQGERGLKGDQGPKGDRGDQGPKGDRGLTGPKGDKGEPFKYSDFTQTQLQGLKGPQGDRGPTGPKGDQGERGPQGLQGPKGDQGDQGPKGDQGDQGPKGDPFTYDDLTDEQKVEITNAGIDLSEYAKQEDLEGKADKGHTHSIGDVNNLQRELDGKVTDVRVTGNGTVEWWANGRWQSGLLRQKVATDRHTHSTRDITDLQSKLDDKSDKKNALHQVRISDTGRLEYKRESDRDFTYYADSKDVALKNHTHKITDVTGLQGQLDDKADKADLENIDVDLSDYAKKSDLNNKADKTETAQKVNYVKVDSDGHVKYIKDQADFRPDGPWKNVTDSKPVALKDHKHGISDINGLQSELDSLSQAGGLDEITKKKIDDSLTTFRVNRNGKPQYSRDNGDTWTHYSGTEDVALKSHTHAINDVTGLQGEINNLREGLRTRAEDIGRLDSQVGRIRDNKSDRWLDVEIVNSGQVPANTSGKIVFERE</sequence>
<evidence type="ECO:0000259" key="2">
    <source>
        <dbReference type="Pfam" id="PF18454"/>
    </source>
</evidence>
<comment type="caution">
    <text evidence="3">The sequence shown here is derived from an EMBL/GenBank/DDBJ whole genome shotgun (WGS) entry which is preliminary data.</text>
</comment>
<evidence type="ECO:0000313" key="4">
    <source>
        <dbReference type="Proteomes" id="UP000009875"/>
    </source>
</evidence>
<dbReference type="GO" id="GO:0031012">
    <property type="term" value="C:extracellular matrix"/>
    <property type="evidence" value="ECO:0007669"/>
    <property type="project" value="TreeGrafter"/>
</dbReference>
<keyword evidence="4" id="KW-1185">Reference proteome</keyword>
<dbReference type="PANTHER" id="PTHR24023:SF1082">
    <property type="entry name" value="COLLAGEN TRIPLE HELIX REPEAT"/>
    <property type="match status" value="1"/>
</dbReference>
<organism evidence="3 4">
    <name type="scientific">Alloiococcus otitis ATCC 51267</name>
    <dbReference type="NCBI Taxonomy" id="883081"/>
    <lineage>
        <taxon>Bacteria</taxon>
        <taxon>Bacillati</taxon>
        <taxon>Bacillota</taxon>
        <taxon>Bacilli</taxon>
        <taxon>Lactobacillales</taxon>
        <taxon>Carnobacteriaceae</taxon>
        <taxon>Alloiococcus</taxon>
    </lineage>
</organism>
<evidence type="ECO:0000256" key="1">
    <source>
        <dbReference type="SAM" id="MobiDB-lite"/>
    </source>
</evidence>
<feature type="domain" description="Major tropism determinant N-terminal" evidence="2">
    <location>
        <begin position="15"/>
        <end position="46"/>
    </location>
</feature>
<reference evidence="3 4" key="1">
    <citation type="submission" date="2012-09" db="EMBL/GenBank/DDBJ databases">
        <title>The Genome Sequence of Alloiococcus otitis ATCC 51267.</title>
        <authorList>
            <consortium name="The Broad Institute Genome Sequencing Platform"/>
            <person name="Earl A."/>
            <person name="Ward D."/>
            <person name="Feldgarden M."/>
            <person name="Gevers D."/>
            <person name="Huys G."/>
            <person name="Walker B."/>
            <person name="Young S.K."/>
            <person name="Zeng Q."/>
            <person name="Gargeya S."/>
            <person name="Fitzgerald M."/>
            <person name="Haas B."/>
            <person name="Abouelleil A."/>
            <person name="Alvarado L."/>
            <person name="Arachchi H.M."/>
            <person name="Berlin A.M."/>
            <person name="Chapman S.B."/>
            <person name="Goldberg J."/>
            <person name="Griggs A."/>
            <person name="Gujja S."/>
            <person name="Hansen M."/>
            <person name="Howarth C."/>
            <person name="Imamovic A."/>
            <person name="Larimer J."/>
            <person name="McCowen C."/>
            <person name="Montmayeur A."/>
            <person name="Murphy C."/>
            <person name="Neiman D."/>
            <person name="Pearson M."/>
            <person name="Priest M."/>
            <person name="Roberts A."/>
            <person name="Saif S."/>
            <person name="Shea T."/>
            <person name="Sisk P."/>
            <person name="Sykes S."/>
            <person name="Wortman J."/>
            <person name="Nusbaum C."/>
            <person name="Birren B."/>
        </authorList>
    </citation>
    <scope>NUCLEOTIDE SEQUENCE [LARGE SCALE GENOMIC DNA]</scope>
    <source>
        <strain evidence="3 4">ATCC 51267</strain>
    </source>
</reference>
<dbReference type="Pfam" id="PF01391">
    <property type="entry name" value="Collagen"/>
    <property type="match status" value="2"/>
</dbReference>
<accession>K9E853</accession>
<dbReference type="RefSeq" id="WP_003779267.1">
    <property type="nucleotide sequence ID" value="NZ_JH992964.1"/>
</dbReference>
<dbReference type="STRING" id="883081.HMPREF9698_01627"/>
<proteinExistence type="predicted"/>
<dbReference type="HOGENOM" id="CLU_471477_0_0_9"/>
<dbReference type="SUPFAM" id="SSF69349">
    <property type="entry name" value="Phage fibre proteins"/>
    <property type="match status" value="1"/>
</dbReference>
<dbReference type="GO" id="GO:0030020">
    <property type="term" value="F:extracellular matrix structural constituent conferring tensile strength"/>
    <property type="evidence" value="ECO:0007669"/>
    <property type="project" value="TreeGrafter"/>
</dbReference>
<dbReference type="Gene3D" id="1.20.5.320">
    <property type="entry name" value="6-Phosphogluconate Dehydrogenase, domain 3"/>
    <property type="match status" value="1"/>
</dbReference>
<feature type="compositionally biased region" description="Basic and acidic residues" evidence="1">
    <location>
        <begin position="44"/>
        <end position="94"/>
    </location>
</feature>
<feature type="region of interest" description="Disordered" evidence="1">
    <location>
        <begin position="39"/>
        <end position="169"/>
    </location>
</feature>
<dbReference type="PATRIC" id="fig|883081.3.peg.1630"/>
<dbReference type="Pfam" id="PF18454">
    <property type="entry name" value="Mtd_N"/>
    <property type="match status" value="1"/>
</dbReference>
<dbReference type="AlphaFoldDB" id="K9E853"/>
<dbReference type="EMBL" id="AGXA01000035">
    <property type="protein sequence ID" value="EKU92843.1"/>
    <property type="molecule type" value="Genomic_DNA"/>
</dbReference>
<dbReference type="InterPro" id="IPR041352">
    <property type="entry name" value="Mtd_N"/>
</dbReference>
<dbReference type="OrthoDB" id="2237785at2"/>
<dbReference type="GO" id="GO:0005615">
    <property type="term" value="C:extracellular space"/>
    <property type="evidence" value="ECO:0007669"/>
    <property type="project" value="TreeGrafter"/>
</dbReference>
<dbReference type="InterPro" id="IPR050149">
    <property type="entry name" value="Collagen_superfamily"/>
</dbReference>
<dbReference type="PANTHER" id="PTHR24023">
    <property type="entry name" value="COLLAGEN ALPHA"/>
    <property type="match status" value="1"/>
</dbReference>
<dbReference type="GO" id="GO:0030198">
    <property type="term" value="P:extracellular matrix organization"/>
    <property type="evidence" value="ECO:0007669"/>
    <property type="project" value="TreeGrafter"/>
</dbReference>
<protein>
    <recommendedName>
        <fullName evidence="2">Major tropism determinant N-terminal domain-containing protein</fullName>
    </recommendedName>
</protein>
<gene>
    <name evidence="3" type="ORF">HMPREF9698_01627</name>
</gene>
<dbReference type="Pfam" id="PF12789">
    <property type="entry name" value="PTR"/>
    <property type="match status" value="5"/>
</dbReference>
<dbReference type="eggNOG" id="COG3266">
    <property type="taxonomic scope" value="Bacteria"/>
</dbReference>
<dbReference type="InterPro" id="IPR008160">
    <property type="entry name" value="Collagen"/>
</dbReference>
<dbReference type="Proteomes" id="UP000009875">
    <property type="component" value="Unassembled WGS sequence"/>
</dbReference>
<evidence type="ECO:0000313" key="3">
    <source>
        <dbReference type="EMBL" id="EKU92843.1"/>
    </source>
</evidence>
<name>K9E853_9LACT</name>